<feature type="region of interest" description="Disordered" evidence="5">
    <location>
        <begin position="1104"/>
        <end position="1206"/>
    </location>
</feature>
<dbReference type="GO" id="GO:0031730">
    <property type="term" value="F:CCR5 chemokine receptor binding"/>
    <property type="evidence" value="ECO:0007669"/>
    <property type="project" value="TreeGrafter"/>
</dbReference>
<dbReference type="GO" id="GO:0005882">
    <property type="term" value="C:intermediate filament"/>
    <property type="evidence" value="ECO:0007669"/>
    <property type="project" value="UniProtKB-KW"/>
</dbReference>
<feature type="compositionally biased region" description="Basic and acidic residues" evidence="5">
    <location>
        <begin position="1476"/>
        <end position="1488"/>
    </location>
</feature>
<dbReference type="InterPro" id="IPR018039">
    <property type="entry name" value="IF_conserved"/>
</dbReference>
<feature type="region of interest" description="Disordered" evidence="5">
    <location>
        <begin position="859"/>
        <end position="879"/>
    </location>
</feature>
<feature type="compositionally biased region" description="Basic and acidic residues" evidence="5">
    <location>
        <begin position="1112"/>
        <end position="1161"/>
    </location>
</feature>
<dbReference type="PROSITE" id="PS00226">
    <property type="entry name" value="IF_ROD_1"/>
    <property type="match status" value="1"/>
</dbReference>
<dbReference type="RefSeq" id="XP_013880015.1">
    <property type="nucleotide sequence ID" value="XM_014024561.1"/>
</dbReference>
<feature type="compositionally biased region" description="Polar residues" evidence="5">
    <location>
        <begin position="1449"/>
        <end position="1475"/>
    </location>
</feature>
<sequence length="1521" mass="172329">MEFQSAYKIFQPNHLGEEKQQMLNLNRRLETYLSRVKLLEEENELLANEIKALRHNNQGALAHRRGLEDELQRARLDVDAAWRERVLSEVEVEKMVEELHDLELQRQREAQAKAIATSKLEQSRKELQEEERAQMWLREKVNQLEQEMTLLIQTHEEDVAHLEATAIQSRAMVPPAQAHRTNQAPDLLRMGQEFSQRATRAWQEAAAAFQGQLARLEESLEEARSRLNHVHQEKHESQLKLQTLEKEMASAHDVRLHLERTVSQRREEHCQEIQHLQEHLEDLEMEKEKLAQQIAHLLQENRSLMQLKMSLGQEVTTYRALLDSEGLGADVSHKPRNISIRDAVLGPHGVKKNYQTQLSAGFKTTFPSSVLGTTRSTGTAAQIRSTKPATLNETPKFSSKPAKTDTKKSATLESCYPKSVEFEAAENLKSQKVYEKGTDAKPLSPSIEQGTPLDSLEVNNVVVEPAEEQIVTESVVSQKVESGLRNEPPLEDEASLCHVATPSFALCSFQEGEELSRVSDEPEQVAFQGESEKDVLQPQTQDSVSMKTQHADKEADHVQEETSESETEAMLEPTTESRPSSPESESESIETVFNLETDPSIDKNISNDPSVMIKQELRSVTVGTYGQEVEDKLYPDGEEMDTWDSVIERKVNVTTVDEMKNEGKKQHAEPEEDISAKEPEEEKNGAFQIDNKASSVMLPQVDEGQDTSDQEDASSPDKEEENDEEDSQNVCVSWRTELESDSYAQENTLADTRPLIRYKSDDTDANTQASHIDESESSEGEQEKKMDEAGMGTWSDSKSKTFGTMEDLCEEVEEETLDEDYNLGYTHVEDRDVSQHIGGEHVTAVTDRENAEEIVKNVSEEHLEKETEELTGADVHTDVDNDKELATEKLMANLSTDRYGVHFAEQQFREEILQMDDKCVEEVDEQAEHEKAKADDLTSCEPGISENHKHIISTLDQALENQMFSDPYTAMYPSNITAEEEVQQTMDKPEGEDEVEHNIHTIHDADPTEDQPIITDFINKSKLEHVEDTKNTEDPNPVVQVEADQKNLHDIPDAPETLPEETPKDDQEHVNEEDEHFHKFAPETAKCDVLDNQMFSDPYAAMFQSNTTAEEDVQHKDQQTTDKPEEEGEHNIHTVHDIDATEDHSGFTDSINKPDMEDKDTTILGDPNPVVLEDADQKNLHNIPAAQEVLPEETPKDGQEHVIEDSEDFYKFPAETVECEVLENQMFSDPYTTMYSSSLTAEEEVQHNNQQTTDKPEEEGEHNKHTVHDTDATEDHSSFTDFINRPEMEDKEDSKNPDDSNHVVLEDTDQKNLHDIPAAQEIPEALPEETPKDSQEHVNEDGEDFYKFPTETAECEVLENQDQNKQDQRNENMPDLAADDVVIHQEELVKGSSDSVPSQKDIFIMKDVTDSSLHNLFTSDVKKDFWVSSLESGATYKPDDACNKAAERTNQNQDFTDNQIWGNLENPNVVNGNSKSDVDSSKAMDAMKEQEQIHVEVKKVLVHSEESEVEAESWSSGEEPV</sequence>
<feature type="coiled-coil region" evidence="4">
    <location>
        <begin position="92"/>
        <end position="147"/>
    </location>
</feature>
<protein>
    <submittedName>
        <fullName evidence="8">Nestin</fullName>
    </submittedName>
</protein>
<dbReference type="SMART" id="SM01391">
    <property type="entry name" value="Filament"/>
    <property type="match status" value="1"/>
</dbReference>
<evidence type="ECO:0000256" key="5">
    <source>
        <dbReference type="SAM" id="MobiDB-lite"/>
    </source>
</evidence>
<dbReference type="InterPro" id="IPR031211">
    <property type="entry name" value="Nestin"/>
</dbReference>
<feature type="compositionally biased region" description="Basic and acidic residues" evidence="5">
    <location>
        <begin position="549"/>
        <end position="560"/>
    </location>
</feature>
<keyword evidence="1 3" id="KW-0403">Intermediate filament</keyword>
<feature type="region of interest" description="Disordered" evidence="5">
    <location>
        <begin position="1449"/>
        <end position="1488"/>
    </location>
</feature>
<feature type="region of interest" description="Disordered" evidence="5">
    <location>
        <begin position="515"/>
        <end position="610"/>
    </location>
</feature>
<evidence type="ECO:0000256" key="2">
    <source>
        <dbReference type="ARBA" id="ARBA00023054"/>
    </source>
</evidence>
<feature type="compositionally biased region" description="Basic and acidic residues" evidence="5">
    <location>
        <begin position="654"/>
        <end position="684"/>
    </location>
</feature>
<evidence type="ECO:0000256" key="3">
    <source>
        <dbReference type="RuleBase" id="RU000685"/>
    </source>
</evidence>
<dbReference type="Pfam" id="PF00038">
    <property type="entry name" value="Filament"/>
    <property type="match status" value="1"/>
</dbReference>
<feature type="domain" description="IF rod" evidence="6">
    <location>
        <begin position="18"/>
        <end position="329"/>
    </location>
</feature>
<accession>A0A2I4CJ44</accession>
<feature type="compositionally biased region" description="Basic and acidic residues" evidence="5">
    <location>
        <begin position="1261"/>
        <end position="1314"/>
    </location>
</feature>
<evidence type="ECO:0000313" key="7">
    <source>
        <dbReference type="Proteomes" id="UP000192220"/>
    </source>
</evidence>
<feature type="compositionally biased region" description="Polar residues" evidence="5">
    <location>
        <begin position="373"/>
        <end position="397"/>
    </location>
</feature>
<dbReference type="GO" id="GO:0019215">
    <property type="term" value="F:intermediate filament binding"/>
    <property type="evidence" value="ECO:0007669"/>
    <property type="project" value="InterPro"/>
</dbReference>
<feature type="region of interest" description="Disordered" evidence="5">
    <location>
        <begin position="1025"/>
        <end position="1075"/>
    </location>
</feature>
<dbReference type="PANTHER" id="PTHR47051:SF1">
    <property type="entry name" value="NESTIN"/>
    <property type="match status" value="1"/>
</dbReference>
<feature type="compositionally biased region" description="Basic and acidic residues" evidence="5">
    <location>
        <begin position="1362"/>
        <end position="1372"/>
    </location>
</feature>
<feature type="compositionally biased region" description="Acidic residues" evidence="5">
    <location>
        <begin position="703"/>
        <end position="727"/>
    </location>
</feature>
<evidence type="ECO:0000259" key="6">
    <source>
        <dbReference type="PROSITE" id="PS51842"/>
    </source>
</evidence>
<feature type="compositionally biased region" description="Basic and acidic residues" evidence="5">
    <location>
        <begin position="1061"/>
        <end position="1075"/>
    </location>
</feature>
<dbReference type="GeneID" id="106529205"/>
<dbReference type="InParanoid" id="A0A2I4CJ44"/>
<feature type="compositionally biased region" description="Polar residues" evidence="5">
    <location>
        <begin position="537"/>
        <end position="548"/>
    </location>
</feature>
<dbReference type="Proteomes" id="UP000192220">
    <property type="component" value="Unplaced"/>
</dbReference>
<keyword evidence="7" id="KW-1185">Reference proteome</keyword>
<reference evidence="8" key="1">
    <citation type="submission" date="2025-08" db="UniProtKB">
        <authorList>
            <consortium name="RefSeq"/>
        </authorList>
    </citation>
    <scope>IDENTIFICATION</scope>
    <source>
        <strain evidence="8">Quisiro</strain>
        <tissue evidence="8">Liver</tissue>
    </source>
</reference>
<keyword evidence="2 4" id="KW-0175">Coiled coil</keyword>
<evidence type="ECO:0000256" key="1">
    <source>
        <dbReference type="ARBA" id="ARBA00022754"/>
    </source>
</evidence>
<proteinExistence type="inferred from homology"/>
<dbReference type="GO" id="GO:0030844">
    <property type="term" value="P:positive regulation of intermediate filament depolymerization"/>
    <property type="evidence" value="ECO:0007669"/>
    <property type="project" value="TreeGrafter"/>
</dbReference>
<feature type="coiled-coil region" evidence="4">
    <location>
        <begin position="206"/>
        <end position="307"/>
    </location>
</feature>
<feature type="region of interest" description="Disordered" evidence="5">
    <location>
        <begin position="1233"/>
        <end position="1378"/>
    </location>
</feature>
<dbReference type="OrthoDB" id="8886319at2759"/>
<dbReference type="CTD" id="10763"/>
<dbReference type="STRING" id="52670.A0A2I4CJ44"/>
<feature type="compositionally biased region" description="Basic and acidic residues" evidence="5">
    <location>
        <begin position="1329"/>
        <end position="1346"/>
    </location>
</feature>
<evidence type="ECO:0000313" key="8">
    <source>
        <dbReference type="RefSeq" id="XP_013880015.1"/>
    </source>
</evidence>
<comment type="similarity">
    <text evidence="3">Belongs to the intermediate filament family.</text>
</comment>
<feature type="region of interest" description="Disordered" evidence="5">
    <location>
        <begin position="373"/>
        <end position="405"/>
    </location>
</feature>
<dbReference type="Gene3D" id="1.20.5.170">
    <property type="match status" value="1"/>
</dbReference>
<feature type="compositionally biased region" description="Low complexity" evidence="5">
    <location>
        <begin position="572"/>
        <end position="583"/>
    </location>
</feature>
<evidence type="ECO:0000256" key="4">
    <source>
        <dbReference type="SAM" id="Coils"/>
    </source>
</evidence>
<organism evidence="7 8">
    <name type="scientific">Austrofundulus limnaeus</name>
    <name type="common">Annual killifish</name>
    <dbReference type="NCBI Taxonomy" id="52670"/>
    <lineage>
        <taxon>Eukaryota</taxon>
        <taxon>Metazoa</taxon>
        <taxon>Chordata</taxon>
        <taxon>Craniata</taxon>
        <taxon>Vertebrata</taxon>
        <taxon>Euteleostomi</taxon>
        <taxon>Actinopterygii</taxon>
        <taxon>Neopterygii</taxon>
        <taxon>Teleostei</taxon>
        <taxon>Neoteleostei</taxon>
        <taxon>Acanthomorphata</taxon>
        <taxon>Ovalentaria</taxon>
        <taxon>Atherinomorphae</taxon>
        <taxon>Cyprinodontiformes</taxon>
        <taxon>Rivulidae</taxon>
        <taxon>Austrofundulus</taxon>
    </lineage>
</organism>
<feature type="coiled-coil region" evidence="4">
    <location>
        <begin position="15"/>
        <end position="56"/>
    </location>
</feature>
<dbReference type="PANTHER" id="PTHR47051">
    <property type="entry name" value="NESTIN"/>
    <property type="match status" value="1"/>
</dbReference>
<feature type="compositionally biased region" description="Basic and acidic residues" evidence="5">
    <location>
        <begin position="1043"/>
        <end position="1052"/>
    </location>
</feature>
<dbReference type="KEGG" id="alim:106529205"/>
<feature type="compositionally biased region" description="Basic and acidic residues" evidence="5">
    <location>
        <begin position="1193"/>
        <end position="1206"/>
    </location>
</feature>
<dbReference type="PROSITE" id="PS51842">
    <property type="entry name" value="IF_ROD_2"/>
    <property type="match status" value="1"/>
</dbReference>
<feature type="region of interest" description="Disordered" evidence="5">
    <location>
        <begin position="654"/>
        <end position="801"/>
    </location>
</feature>
<gene>
    <name evidence="8" type="primary">nes</name>
</gene>
<name>A0A2I4CJ44_AUSLI</name>
<dbReference type="InterPro" id="IPR039008">
    <property type="entry name" value="IF_rod_dom"/>
</dbReference>
<dbReference type="SUPFAM" id="SSF64593">
    <property type="entry name" value="Intermediate filament protein, coiled coil region"/>
    <property type="match status" value="2"/>
</dbReference>